<sequence length="108" mass="11810">MPFFDDFYADKLRGGLGRDDAEAVIDLRGKVRLDAEAHLLALLEGRGGRPVRSVAILIDPATPTSGETLFQPVGRLLLDGKRRGVVERLLPLPARDGLGFFVVFPAQR</sequence>
<accession>A0A2V3U915</accession>
<dbReference type="Proteomes" id="UP000248021">
    <property type="component" value="Unassembled WGS sequence"/>
</dbReference>
<gene>
    <name evidence="1" type="ORF">C7450_11135</name>
</gene>
<evidence type="ECO:0000313" key="2">
    <source>
        <dbReference type="Proteomes" id="UP000248021"/>
    </source>
</evidence>
<organism evidence="1 2">
    <name type="scientific">Chelatococcus asaccharovorans</name>
    <dbReference type="NCBI Taxonomy" id="28210"/>
    <lineage>
        <taxon>Bacteria</taxon>
        <taxon>Pseudomonadati</taxon>
        <taxon>Pseudomonadota</taxon>
        <taxon>Alphaproteobacteria</taxon>
        <taxon>Hyphomicrobiales</taxon>
        <taxon>Chelatococcaceae</taxon>
        <taxon>Chelatococcus</taxon>
    </lineage>
</organism>
<protein>
    <submittedName>
        <fullName evidence="1">Uncharacterized protein</fullName>
    </submittedName>
</protein>
<reference evidence="1 2" key="1">
    <citation type="submission" date="2018-05" db="EMBL/GenBank/DDBJ databases">
        <title>Genomic Encyclopedia of Type Strains, Phase IV (KMG-IV): sequencing the most valuable type-strain genomes for metagenomic binning, comparative biology and taxonomic classification.</title>
        <authorList>
            <person name="Goeker M."/>
        </authorList>
    </citation>
    <scope>NUCLEOTIDE SEQUENCE [LARGE SCALE GENOMIC DNA]</scope>
    <source>
        <strain evidence="1 2">DSM 6462</strain>
    </source>
</reference>
<proteinExistence type="predicted"/>
<name>A0A2V3U915_9HYPH</name>
<dbReference type="EMBL" id="QJJK01000011">
    <property type="protein sequence ID" value="PXW54505.1"/>
    <property type="molecule type" value="Genomic_DNA"/>
</dbReference>
<comment type="caution">
    <text evidence="1">The sequence shown here is derived from an EMBL/GenBank/DDBJ whole genome shotgun (WGS) entry which is preliminary data.</text>
</comment>
<dbReference type="OrthoDB" id="8479921at2"/>
<evidence type="ECO:0000313" key="1">
    <source>
        <dbReference type="EMBL" id="PXW54505.1"/>
    </source>
</evidence>
<dbReference type="AlphaFoldDB" id="A0A2V3U915"/>
<dbReference type="RefSeq" id="WP_110376981.1">
    <property type="nucleotide sequence ID" value="NZ_JAHBRY010000001.1"/>
</dbReference>
<keyword evidence="2" id="KW-1185">Reference proteome</keyword>